<keyword evidence="3" id="KW-0597">Phosphoprotein</keyword>
<dbReference type="InterPro" id="IPR042099">
    <property type="entry name" value="ANL_N_sf"/>
</dbReference>
<keyword evidence="5" id="KW-0276">Fatty acid metabolism</keyword>
<dbReference type="SUPFAM" id="SSF56801">
    <property type="entry name" value="Acetyl-CoA synthetase-like"/>
    <property type="match status" value="1"/>
</dbReference>
<feature type="compositionally biased region" description="Acidic residues" evidence="7">
    <location>
        <begin position="728"/>
        <end position="737"/>
    </location>
</feature>
<dbReference type="PANTHER" id="PTHR22754:SF32">
    <property type="entry name" value="DISCO-INTERACTING PROTEIN 2"/>
    <property type="match status" value="1"/>
</dbReference>
<protein>
    <submittedName>
        <fullName evidence="9">AMP-binding protein</fullName>
    </submittedName>
</protein>
<evidence type="ECO:0000256" key="7">
    <source>
        <dbReference type="SAM" id="MobiDB-lite"/>
    </source>
</evidence>
<comment type="caution">
    <text evidence="9">The sequence shown here is derived from an EMBL/GenBank/DDBJ whole genome shotgun (WGS) entry which is preliminary data.</text>
</comment>
<dbReference type="EMBL" id="JAMQBK010000002">
    <property type="protein sequence ID" value="MCM2369160.1"/>
    <property type="molecule type" value="Genomic_DNA"/>
</dbReference>
<dbReference type="SMART" id="SM00823">
    <property type="entry name" value="PKS_PP"/>
    <property type="match status" value="1"/>
</dbReference>
<dbReference type="Proteomes" id="UP001202961">
    <property type="component" value="Unassembled WGS sequence"/>
</dbReference>
<dbReference type="Pfam" id="PF23024">
    <property type="entry name" value="AMP-dom_DIP2-like"/>
    <property type="match status" value="1"/>
</dbReference>
<dbReference type="Gene3D" id="3.40.50.12780">
    <property type="entry name" value="N-terminal domain of ligase-like"/>
    <property type="match status" value="1"/>
</dbReference>
<dbReference type="InterPro" id="IPR020806">
    <property type="entry name" value="PKS_PP-bd"/>
</dbReference>
<dbReference type="SMART" id="SM01294">
    <property type="entry name" value="PKS_PP_betabranch"/>
    <property type="match status" value="1"/>
</dbReference>
<keyword evidence="2" id="KW-0596">Phosphopantetheine</keyword>
<name>A0ABT0TX96_9BACT</name>
<organism evidence="9 10">
    <name type="scientific">Aporhodopirellula aestuarii</name>
    <dbReference type="NCBI Taxonomy" id="2950107"/>
    <lineage>
        <taxon>Bacteria</taxon>
        <taxon>Pseudomonadati</taxon>
        <taxon>Planctomycetota</taxon>
        <taxon>Planctomycetia</taxon>
        <taxon>Pirellulales</taxon>
        <taxon>Pirellulaceae</taxon>
        <taxon>Aporhodopirellula</taxon>
    </lineage>
</organism>
<dbReference type="Pfam" id="PF00550">
    <property type="entry name" value="PP-binding"/>
    <property type="match status" value="1"/>
</dbReference>
<dbReference type="InterPro" id="IPR036736">
    <property type="entry name" value="ACP-like_sf"/>
</dbReference>
<evidence type="ECO:0000256" key="4">
    <source>
        <dbReference type="ARBA" id="ARBA00022598"/>
    </source>
</evidence>
<dbReference type="PROSITE" id="PS00012">
    <property type="entry name" value="PHOSPHOPANTETHEINE"/>
    <property type="match status" value="1"/>
</dbReference>
<evidence type="ECO:0000256" key="3">
    <source>
        <dbReference type="ARBA" id="ARBA00022553"/>
    </source>
</evidence>
<dbReference type="Gene3D" id="1.10.1200.10">
    <property type="entry name" value="ACP-like"/>
    <property type="match status" value="1"/>
</dbReference>
<dbReference type="PANTHER" id="PTHR22754">
    <property type="entry name" value="DISCO-INTERACTING PROTEIN 2 DIP2 -RELATED"/>
    <property type="match status" value="1"/>
</dbReference>
<evidence type="ECO:0000256" key="2">
    <source>
        <dbReference type="ARBA" id="ARBA00022450"/>
    </source>
</evidence>
<dbReference type="Gene3D" id="3.30.300.30">
    <property type="match status" value="1"/>
</dbReference>
<dbReference type="CDD" id="cd05931">
    <property type="entry name" value="FAAL"/>
    <property type="match status" value="1"/>
</dbReference>
<dbReference type="Pfam" id="PF00501">
    <property type="entry name" value="AMP-binding"/>
    <property type="match status" value="1"/>
</dbReference>
<evidence type="ECO:0000256" key="1">
    <source>
        <dbReference type="ARBA" id="ARBA00006432"/>
    </source>
</evidence>
<dbReference type="InterPro" id="IPR009081">
    <property type="entry name" value="PP-bd_ACP"/>
</dbReference>
<proteinExistence type="inferred from homology"/>
<feature type="domain" description="Carrier" evidence="8">
    <location>
        <begin position="634"/>
        <end position="712"/>
    </location>
</feature>
<evidence type="ECO:0000256" key="5">
    <source>
        <dbReference type="ARBA" id="ARBA00022832"/>
    </source>
</evidence>
<dbReference type="InterPro" id="IPR045851">
    <property type="entry name" value="AMP-bd_C_sf"/>
</dbReference>
<evidence type="ECO:0000256" key="6">
    <source>
        <dbReference type="ARBA" id="ARBA00023098"/>
    </source>
</evidence>
<feature type="region of interest" description="Disordered" evidence="7">
    <location>
        <begin position="714"/>
        <end position="750"/>
    </location>
</feature>
<reference evidence="9 10" key="1">
    <citation type="journal article" date="2022" name="Syst. Appl. Microbiol.">
        <title>Rhodopirellula aestuarii sp. nov., a novel member of the genus Rhodopirellula isolated from brackish sediments collected in the Tagus River estuary, Portugal.</title>
        <authorList>
            <person name="Vitorino I.R."/>
            <person name="Klimek D."/>
            <person name="Calusinska M."/>
            <person name="Lobo-da-Cunha A."/>
            <person name="Vasconcelos V."/>
            <person name="Lage O.M."/>
        </authorList>
    </citation>
    <scope>NUCLEOTIDE SEQUENCE [LARGE SCALE GENOMIC DNA]</scope>
    <source>
        <strain evidence="9 10">ICT_H3.1</strain>
    </source>
</reference>
<evidence type="ECO:0000313" key="10">
    <source>
        <dbReference type="Proteomes" id="UP001202961"/>
    </source>
</evidence>
<comment type="similarity">
    <text evidence="1">Belongs to the ATP-dependent AMP-binding enzyme family.</text>
</comment>
<keyword evidence="4" id="KW-0436">Ligase</keyword>
<keyword evidence="6" id="KW-0443">Lipid metabolism</keyword>
<dbReference type="SUPFAM" id="SSF47336">
    <property type="entry name" value="ACP-like"/>
    <property type="match status" value="1"/>
</dbReference>
<sequence length="772" mass="84668">MNSVPPDEFPRAEGHDGTTLVDILMSRSRSFPDRLAFRFLEDEIDSATLTYNELDQAARQIAAGLLNQVNPGDSVALVFPPGLDFIKAFLGCAYAGVLAIPATYPKPRRPSARLSAIVDDARPAAMLATQRVVELQTDSENSGHLGSQNWLSISKVGSASASQWKMPEIGPSNTAFLQYTSGSTKDPRGVVVSHGNIMHNLEMIRKGFGLSCEAAQVGVSWLPAYHDMGLIGGILESLYVGGTTVLMSPLSFLQRPSRWLRTISNYRAVVSGAPNFAYELCLKKIKPGEIEDIDLSSWRVAFSGAEPIRSLTMRRFAEKFGRYGFSDSSFYPCYGLAEATLLVTGGHGPGKLATCVVDPEDLQKRGHVTIADPNAVESLDDAHDGMVRSQPIELVNCGRPPMNEEVLIVDPETRLPCGENRVGEIWIRGPHVARGYHDRPEDSALTFNGQLADSGEGGYLRSGDLGFIRDGSLYVTGRRKELLIIRGRNHYPHDLEATVQNSHEKLIPGGGGAFLVENDGGSHLVLVQEVDRGTSHAEREAIIPEIRRNVTAEHDVFVHEVILIRMGTLPRTTSGKVRYADIREQYRRGELQSVCQWSFASTAGATKTQEGTNGQSSVADLTQWFSLSEIDDAETLGEEIETLLTRWLRQESDAHDTDFDPHRPFADYGLDSLASMELIAQLESGLDLKLSPTIAWTYPSPSTLARHLAHMITRRKESSSANNHESDTDAEADAMDELSDHQFDQLLAELEQMPDSAAAAMLAAQDQTEPRQ</sequence>
<dbReference type="InterPro" id="IPR000873">
    <property type="entry name" value="AMP-dep_synth/lig_dom"/>
</dbReference>
<dbReference type="InterPro" id="IPR006162">
    <property type="entry name" value="Ppantetheine_attach_site"/>
</dbReference>
<evidence type="ECO:0000259" key="8">
    <source>
        <dbReference type="PROSITE" id="PS50075"/>
    </source>
</evidence>
<dbReference type="PROSITE" id="PS50075">
    <property type="entry name" value="CARRIER"/>
    <property type="match status" value="1"/>
</dbReference>
<gene>
    <name evidence="9" type="ORF">NB063_00845</name>
</gene>
<dbReference type="InterPro" id="IPR040097">
    <property type="entry name" value="FAAL/FAAC"/>
</dbReference>
<evidence type="ECO:0000313" key="9">
    <source>
        <dbReference type="EMBL" id="MCM2369160.1"/>
    </source>
</evidence>
<dbReference type="RefSeq" id="WP_250926831.1">
    <property type="nucleotide sequence ID" value="NZ_JAMQBK010000002.1"/>
</dbReference>
<dbReference type="InterPro" id="IPR025110">
    <property type="entry name" value="AMP-bd_C"/>
</dbReference>
<keyword evidence="10" id="KW-1185">Reference proteome</keyword>
<accession>A0ABT0TX96</accession>